<evidence type="ECO:0000313" key="2">
    <source>
        <dbReference type="EMBL" id="AHE54595.1"/>
    </source>
</evidence>
<dbReference type="EMBL" id="CP006644">
    <property type="protein sequence ID" value="AHE54595.1"/>
    <property type="molecule type" value="Genomic_DNA"/>
</dbReference>
<proteinExistence type="predicted"/>
<sequence>MAMAEQGAKPVWKWVGAGAVLAAAGAVAWYARERLAEEPRFRLVEEDGDIELRDYPALLVAETIAPGTRQPALSEGFRRLAGFIRGGSQREGKIAMTAPVLAAAVPGGWRTRFVMPAARGRASLPAPPSGIAIASLPERRVAAIRFGGVPDDARLAGREAVLRNWMHRRGLIALGDAEHAFYNSPAIPGPLRRSEVLIPTG</sequence>
<dbReference type="InterPro" id="IPR006917">
    <property type="entry name" value="SOUL_heme-bd"/>
</dbReference>
<keyword evidence="1" id="KW-0812">Transmembrane</keyword>
<keyword evidence="1" id="KW-0472">Membrane</keyword>
<keyword evidence="1" id="KW-1133">Transmembrane helix</keyword>
<gene>
    <name evidence="2" type="ORF">NX02_14550</name>
</gene>
<dbReference type="eggNOG" id="COG3449">
    <property type="taxonomic scope" value="Bacteria"/>
</dbReference>
<dbReference type="InterPro" id="IPR011256">
    <property type="entry name" value="Reg_factor_effector_dom_sf"/>
</dbReference>
<dbReference type="AlphaFoldDB" id="W0AG14"/>
<dbReference type="HOGENOM" id="CLU_068699_0_1_5"/>
<dbReference type="Gene3D" id="3.20.80.10">
    <property type="entry name" value="Regulatory factor, effector binding domain"/>
    <property type="match status" value="1"/>
</dbReference>
<evidence type="ECO:0000313" key="3">
    <source>
        <dbReference type="Proteomes" id="UP000018851"/>
    </source>
</evidence>
<keyword evidence="3" id="KW-1185">Reference proteome</keyword>
<evidence type="ECO:0000256" key="1">
    <source>
        <dbReference type="SAM" id="Phobius"/>
    </source>
</evidence>
<dbReference type="PANTHER" id="PTHR11220:SF1">
    <property type="entry name" value="HEME-BINDING PROTEIN 2"/>
    <property type="match status" value="1"/>
</dbReference>
<dbReference type="SUPFAM" id="SSF55136">
    <property type="entry name" value="Probable bacterial effector-binding domain"/>
    <property type="match status" value="1"/>
</dbReference>
<feature type="transmembrane region" description="Helical" evidence="1">
    <location>
        <begin position="12"/>
        <end position="31"/>
    </location>
</feature>
<evidence type="ECO:0008006" key="4">
    <source>
        <dbReference type="Google" id="ProtNLM"/>
    </source>
</evidence>
<reference evidence="2 3" key="1">
    <citation type="submission" date="2013-07" db="EMBL/GenBank/DDBJ databases">
        <title>Completed genome of Sphingomonas sanxanigenens NX02.</title>
        <authorList>
            <person name="Ma T."/>
            <person name="Huang H."/>
            <person name="Wu M."/>
            <person name="Li X."/>
            <person name="Li G."/>
        </authorList>
    </citation>
    <scope>NUCLEOTIDE SEQUENCE [LARGE SCALE GENOMIC DNA]</scope>
    <source>
        <strain evidence="2 3">NX02</strain>
    </source>
</reference>
<dbReference type="PATRIC" id="fig|1123269.5.peg.2838"/>
<dbReference type="Proteomes" id="UP000018851">
    <property type="component" value="Chromosome"/>
</dbReference>
<name>W0AG14_9SPHN</name>
<protein>
    <recommendedName>
        <fullName evidence="4">Heme-binding protein</fullName>
    </recommendedName>
</protein>
<dbReference type="KEGG" id="ssan:NX02_14550"/>
<dbReference type="STRING" id="1123269.NX02_14550"/>
<organism evidence="2 3">
    <name type="scientific">Sphingomonas sanxanigenens DSM 19645 = NX02</name>
    <dbReference type="NCBI Taxonomy" id="1123269"/>
    <lineage>
        <taxon>Bacteria</taxon>
        <taxon>Pseudomonadati</taxon>
        <taxon>Pseudomonadota</taxon>
        <taxon>Alphaproteobacteria</taxon>
        <taxon>Sphingomonadales</taxon>
        <taxon>Sphingomonadaceae</taxon>
        <taxon>Sphingomonas</taxon>
    </lineage>
</organism>
<accession>W0AG14</accession>
<dbReference type="PANTHER" id="PTHR11220">
    <property type="entry name" value="HEME-BINDING PROTEIN-RELATED"/>
    <property type="match status" value="1"/>
</dbReference>
<dbReference type="Pfam" id="PF04832">
    <property type="entry name" value="SOUL"/>
    <property type="match status" value="1"/>
</dbReference>